<dbReference type="Pfam" id="PF01535">
    <property type="entry name" value="PPR"/>
    <property type="match status" value="1"/>
</dbReference>
<dbReference type="Pfam" id="PF12854">
    <property type="entry name" value="PPR_1"/>
    <property type="match status" value="1"/>
</dbReference>
<dbReference type="NCBIfam" id="TIGR00756">
    <property type="entry name" value="PPR"/>
    <property type="match status" value="1"/>
</dbReference>
<feature type="compositionally biased region" description="Acidic residues" evidence="2">
    <location>
        <begin position="552"/>
        <end position="566"/>
    </location>
</feature>
<feature type="region of interest" description="Disordered" evidence="2">
    <location>
        <begin position="1001"/>
        <end position="1039"/>
    </location>
</feature>
<evidence type="ECO:0008006" key="5">
    <source>
        <dbReference type="Google" id="ProtNLM"/>
    </source>
</evidence>
<dbReference type="PROSITE" id="PS51375">
    <property type="entry name" value="PPR"/>
    <property type="match status" value="2"/>
</dbReference>
<organism evidence="3 4">
    <name type="scientific">Mythimna separata</name>
    <name type="common">Oriental armyworm</name>
    <name type="synonym">Pseudaletia separata</name>
    <dbReference type="NCBI Taxonomy" id="271217"/>
    <lineage>
        <taxon>Eukaryota</taxon>
        <taxon>Metazoa</taxon>
        <taxon>Ecdysozoa</taxon>
        <taxon>Arthropoda</taxon>
        <taxon>Hexapoda</taxon>
        <taxon>Insecta</taxon>
        <taxon>Pterygota</taxon>
        <taxon>Neoptera</taxon>
        <taxon>Endopterygota</taxon>
        <taxon>Lepidoptera</taxon>
        <taxon>Glossata</taxon>
        <taxon>Ditrysia</taxon>
        <taxon>Noctuoidea</taxon>
        <taxon>Noctuidae</taxon>
        <taxon>Noctuinae</taxon>
        <taxon>Hadenini</taxon>
        <taxon>Mythimna</taxon>
    </lineage>
</organism>
<sequence length="1309" mass="147530">MSSLLRSTKFVRYFTGAARTLILNTAKTAEANSLINPKAISAANNVLMRDYATKKKENLEPLLQKLDAEVRRFGRITKKDIDEVLDEIKSKNDITSSQSLLVIRCCGELVPEELPEQRTLLVQKIWSVLTERGIPMDISHYNALLRVYIENEHQFSPAKFLEELERKGLQPNRVTYQRLMWRYCQEGDVEGATKVLEKMRELSMPVSEPVLNALVMGHAFHGDTDGAKAVLQTMAGAGLEPSNRTYTLLACGYAKKGDIAGIQATIKTATEKEALLTDRDVLEIIEHLSISGHGDKVEELIPHLQKGIGYNQDVCNVILRLLNKGQEQTAKKIMKTMPKSTTIEDTPFKGAFFVKQLLRLNKPADQVIETCRELQNEGLVPSAIFIATEGALQHGQAELAQKLFKELKKDGVEIRQHYYWPLLVAKGKENDEEGLLQILKEMSSDGITVTGEALRDYVIPFLIKKDTPQNVLTKLQIANVPAIHGARNLMVELLDDGKLKQAAEIAVLYRPWGNYSLVARSLIHAVTKTKDIDSFAKVLHVISSKPQTQAQTEEESVQDEGQSEENNDLHEVSRIVRSSVKSLTRPELAEELLQAVYSKGLRITTAAAESIEQFLGENMTTNLSQLLTKLSTSEMEPVPIESQRRSGGVRTTAQMETQLQQLKAKGANMSRLQKQLLVAYIKENNVSKVNSFLEELKASDFELTTATLAQLYEFYCENDEIERAEACKTQIAKKEPDFLLNRYKLVQMAYALVRANRFEDAVAYLKENKQGEEGVGFMINSKCWQILNTLAERKNADQVKEMTKTLIEHKYIEPSNVILGPSIKVHLLNDDIDGALKEFENSCKQYRSTPWKGELMKTLIMKEDATKLQWLADLSTQVHGEVNILHDLVLAFVECGRLRQARRILETPGLQTRHRRLDDACQRYVEEGKSEYLEGLLEATKELSHIDRSNIFYHLLITYCKAKETDKALGLWTLLQEEGEVPSDQFLSYLGKHLKSQNREVPFSMPEEQTKPTSKKQKGDVVDKIVTRREPSKPTKNDVSTQIEIMTKDGQLSQAMDVVMKSIEHGVIPKTSVIKYLLKSLAEAGNVEKIQQLGKYVNDSLKRRITYDDKLTLAIFTRGAGAHHIDSLLESVKSATTEEELDSTLRKFPRSGALSTAIQDNELVTKCIQIGDIAAQKGKFLPANLIWMELVLAGKDEEAEKIWTKWLSKAPVVVFRRLLQESHTRKEPEIIEKLIKLLKTNKGLSLASLGNAYSRLINFYLVENQLQVAEETLSGALKVGLNTEHLNKTTLSRLKTAVEESGRVFKYSI</sequence>
<dbReference type="GO" id="GO:0005634">
    <property type="term" value="C:nucleus"/>
    <property type="evidence" value="ECO:0007669"/>
    <property type="project" value="TreeGrafter"/>
</dbReference>
<dbReference type="Proteomes" id="UP001231518">
    <property type="component" value="Chromosome 12"/>
</dbReference>
<dbReference type="GO" id="GO:0003730">
    <property type="term" value="F:mRNA 3'-UTR binding"/>
    <property type="evidence" value="ECO:0007669"/>
    <property type="project" value="TreeGrafter"/>
</dbReference>
<evidence type="ECO:0000256" key="1">
    <source>
        <dbReference type="PROSITE-ProRule" id="PRU00708"/>
    </source>
</evidence>
<reference evidence="3" key="1">
    <citation type="submission" date="2023-03" db="EMBL/GenBank/DDBJ databases">
        <title>Chromosome-level genomes of two armyworms, Mythimna separata and Mythimna loreyi, provide insights into the biosynthesis and reception of sex pheromones.</title>
        <authorList>
            <person name="Zhao H."/>
        </authorList>
    </citation>
    <scope>NUCLEOTIDE SEQUENCE</scope>
    <source>
        <strain evidence="3">BeijingLab</strain>
        <tissue evidence="3">Pupa</tissue>
    </source>
</reference>
<dbReference type="InterPro" id="IPR011990">
    <property type="entry name" value="TPR-like_helical_dom_sf"/>
</dbReference>
<keyword evidence="4" id="KW-1185">Reference proteome</keyword>
<dbReference type="GO" id="GO:0070129">
    <property type="term" value="P:regulation of mitochondrial translation"/>
    <property type="evidence" value="ECO:0007669"/>
    <property type="project" value="TreeGrafter"/>
</dbReference>
<dbReference type="InterPro" id="IPR033490">
    <property type="entry name" value="LRP130"/>
</dbReference>
<evidence type="ECO:0000313" key="4">
    <source>
        <dbReference type="Proteomes" id="UP001231518"/>
    </source>
</evidence>
<gene>
    <name evidence="3" type="ORF">PYW07_002110</name>
</gene>
<protein>
    <recommendedName>
        <fullName evidence="5">Leucine-rich PPR motif-containing protein, mitochondrial</fullName>
    </recommendedName>
</protein>
<evidence type="ECO:0000313" key="3">
    <source>
        <dbReference type="EMBL" id="KAJ8721335.1"/>
    </source>
</evidence>
<dbReference type="PANTHER" id="PTHR46669:SF2">
    <property type="entry name" value="EG:BACN32G11.3 PROTEIN"/>
    <property type="match status" value="1"/>
</dbReference>
<name>A0AAD7YMR5_MYTSE</name>
<dbReference type="GO" id="GO:0005739">
    <property type="term" value="C:mitochondrion"/>
    <property type="evidence" value="ECO:0007669"/>
    <property type="project" value="TreeGrafter"/>
</dbReference>
<feature type="repeat" description="PPR" evidence="1">
    <location>
        <begin position="172"/>
        <end position="206"/>
    </location>
</feature>
<dbReference type="InterPro" id="IPR002885">
    <property type="entry name" value="PPR_rpt"/>
</dbReference>
<feature type="repeat" description="PPR" evidence="1">
    <location>
        <begin position="137"/>
        <end position="171"/>
    </location>
</feature>
<comment type="caution">
    <text evidence="3">The sequence shown here is derived from an EMBL/GenBank/DDBJ whole genome shotgun (WGS) entry which is preliminary data.</text>
</comment>
<feature type="compositionally biased region" description="Basic and acidic residues" evidence="2">
    <location>
        <begin position="1017"/>
        <end position="1036"/>
    </location>
</feature>
<feature type="region of interest" description="Disordered" evidence="2">
    <location>
        <begin position="546"/>
        <end position="570"/>
    </location>
</feature>
<accession>A0AAD7YMR5</accession>
<dbReference type="EMBL" id="JARGEI010000013">
    <property type="protein sequence ID" value="KAJ8721335.1"/>
    <property type="molecule type" value="Genomic_DNA"/>
</dbReference>
<dbReference type="Gene3D" id="1.25.40.10">
    <property type="entry name" value="Tetratricopeptide repeat domain"/>
    <property type="match status" value="3"/>
</dbReference>
<dbReference type="PANTHER" id="PTHR46669">
    <property type="entry name" value="LEUCINE-RICH PPR MOTIF-CONTAINING PROTEIN, MITOCHONDRIAL"/>
    <property type="match status" value="1"/>
</dbReference>
<proteinExistence type="predicted"/>
<evidence type="ECO:0000256" key="2">
    <source>
        <dbReference type="SAM" id="MobiDB-lite"/>
    </source>
</evidence>